<evidence type="ECO:0000313" key="2">
    <source>
        <dbReference type="EMBL" id="EQC34366.1"/>
    </source>
</evidence>
<feature type="region of interest" description="Disordered" evidence="1">
    <location>
        <begin position="262"/>
        <end position="282"/>
    </location>
</feature>
<dbReference type="eggNOG" id="ENOG502S24C">
    <property type="taxonomic scope" value="Eukaryota"/>
</dbReference>
<keyword evidence="3" id="KW-1185">Reference proteome</keyword>
<protein>
    <submittedName>
        <fullName evidence="2">Uncharacterized protein</fullName>
    </submittedName>
</protein>
<evidence type="ECO:0000256" key="1">
    <source>
        <dbReference type="SAM" id="MobiDB-lite"/>
    </source>
</evidence>
<feature type="compositionally biased region" description="Polar residues" evidence="1">
    <location>
        <begin position="152"/>
        <end position="166"/>
    </location>
</feature>
<dbReference type="VEuPathDB" id="FungiDB:SDRG_08137"/>
<dbReference type="AlphaFoldDB" id="T0QHZ6"/>
<reference evidence="2 3" key="1">
    <citation type="submission" date="2012-04" db="EMBL/GenBank/DDBJ databases">
        <title>The Genome Sequence of Saprolegnia declina VS20.</title>
        <authorList>
            <consortium name="The Broad Institute Genome Sequencing Platform"/>
            <person name="Russ C."/>
            <person name="Nusbaum C."/>
            <person name="Tyler B."/>
            <person name="van West P."/>
            <person name="Dieguez-Uribeondo J."/>
            <person name="de Bruijn I."/>
            <person name="Tripathy S."/>
            <person name="Jiang R."/>
            <person name="Young S.K."/>
            <person name="Zeng Q."/>
            <person name="Gargeya S."/>
            <person name="Fitzgerald M."/>
            <person name="Haas B."/>
            <person name="Abouelleil A."/>
            <person name="Alvarado L."/>
            <person name="Arachchi H.M."/>
            <person name="Berlin A."/>
            <person name="Chapman S.B."/>
            <person name="Goldberg J."/>
            <person name="Griggs A."/>
            <person name="Gujja S."/>
            <person name="Hansen M."/>
            <person name="Howarth C."/>
            <person name="Imamovic A."/>
            <person name="Larimer J."/>
            <person name="McCowen C."/>
            <person name="Montmayeur A."/>
            <person name="Murphy C."/>
            <person name="Neiman D."/>
            <person name="Pearson M."/>
            <person name="Priest M."/>
            <person name="Roberts A."/>
            <person name="Saif S."/>
            <person name="Shea T."/>
            <person name="Sisk P."/>
            <person name="Sykes S."/>
            <person name="Wortman J."/>
            <person name="Nusbaum C."/>
            <person name="Birren B."/>
        </authorList>
    </citation>
    <scope>NUCLEOTIDE SEQUENCE [LARGE SCALE GENOMIC DNA]</scope>
    <source>
        <strain evidence="2 3">VS20</strain>
    </source>
</reference>
<accession>T0QHZ6</accession>
<dbReference type="GeneID" id="19948864"/>
<gene>
    <name evidence="2" type="ORF">SDRG_08137</name>
</gene>
<dbReference type="RefSeq" id="XP_008612228.1">
    <property type="nucleotide sequence ID" value="XM_008614006.1"/>
</dbReference>
<name>T0QHZ6_SAPDV</name>
<dbReference type="OrthoDB" id="164415at2759"/>
<evidence type="ECO:0000313" key="3">
    <source>
        <dbReference type="Proteomes" id="UP000030762"/>
    </source>
</evidence>
<organism evidence="2 3">
    <name type="scientific">Saprolegnia diclina (strain VS20)</name>
    <dbReference type="NCBI Taxonomy" id="1156394"/>
    <lineage>
        <taxon>Eukaryota</taxon>
        <taxon>Sar</taxon>
        <taxon>Stramenopiles</taxon>
        <taxon>Oomycota</taxon>
        <taxon>Saprolegniomycetes</taxon>
        <taxon>Saprolegniales</taxon>
        <taxon>Saprolegniaceae</taxon>
        <taxon>Saprolegnia</taxon>
    </lineage>
</organism>
<sequence>MALAPTHCDCPAPMRLPATGADSAERQGSALLPVAFTRGFYSFGAGATQAYLRIRHLGLEPVDRMLPLRCSALGISLALVAGHGIVSNPAAEFSLNVMRTTYVATIQANLPGKFDGSPQENVAAFTSAFKAQSQFKTLRDMLEPQGPACGNSLPNASKKTIPSDGTMTWRNPDTGEGFISSHTGPCEVWLDDKRVFQNDDCPTNFPQKPAAHLPVDYSSCAGDGCMLRFYWLALHQPQWQVYKNCVPLQGNGQAVKAIKADKPSPTMAPAPGCSLSNGQYKA</sequence>
<dbReference type="Proteomes" id="UP000030762">
    <property type="component" value="Unassembled WGS sequence"/>
</dbReference>
<proteinExistence type="predicted"/>
<dbReference type="EMBL" id="JH767155">
    <property type="protein sequence ID" value="EQC34366.1"/>
    <property type="molecule type" value="Genomic_DNA"/>
</dbReference>
<feature type="region of interest" description="Disordered" evidence="1">
    <location>
        <begin position="146"/>
        <end position="166"/>
    </location>
</feature>
<dbReference type="InParanoid" id="T0QHZ6"/>